<sequence length="652" mass="71876">MLVAKEREKADTAMLMDADNQLTKWQQQNMYGEGGVYSRKGKNALDITNQTLEQFEQAQADIAKNLTNDAQKARYAQIVASRRNSLSNDLNRYEYNERQNYYGQVEKGQLETSMQGAALEYQDPAKVQQYRQKIDAVLASRAERLGLSPEAAQAERLETNSSMSTAVIQRMLVDSPQKAKSYFESLKDTMTAEDQIRASSGIDQGFRRLEAEARQRKIEARQIQAINRMELSSRVQDASAAYSQGLDFDNPPTIADFKAAYGDKAQEEYKSFTKIQEVAPAIREFATASPEEREQILTKFQPGKGGIATEGFKEDSQLYQHLTGVAVGLLKQQQTDPAGYVTKYSPIVRQAFAAAQEEGTPEAYQAYATATMAEQRRLGVAQPQLLPKEAADQLAANFNQQINGGESAAALIEQQAQLWGKDFPTVLQQVGKKLPAEAQVIATGLPKDIAERMASVASIPNKDLDIGLQKGQKDEISQNIQAAMAPFAESLQGQVGSASTYSTMYKAALRTATSYVLQGESPKDAARRVVDGMVNDKYDFFGTYRVPKTLDTGAVSRGAERALQTIKPEELMVLPGIQGVTDEQNAKQLYEALQSSGQWVPTNDESGLALTLNGYQLMGKDGKPIIRTWDQLQTEGLQESGKYRVAPLGIMP</sequence>
<accession>A0A0D0MXA8</accession>
<dbReference type="OrthoDB" id="6750149at2"/>
<evidence type="ECO:0000313" key="2">
    <source>
        <dbReference type="Proteomes" id="UP000032101"/>
    </source>
</evidence>
<dbReference type="EMBL" id="JXNZ01000042">
    <property type="protein sequence ID" value="KIQ60205.1"/>
    <property type="molecule type" value="Genomic_DNA"/>
</dbReference>
<organism evidence="1 2">
    <name type="scientific">Pseudomonas fluorescens</name>
    <dbReference type="NCBI Taxonomy" id="294"/>
    <lineage>
        <taxon>Bacteria</taxon>
        <taxon>Pseudomonadati</taxon>
        <taxon>Pseudomonadota</taxon>
        <taxon>Gammaproteobacteria</taxon>
        <taxon>Pseudomonadales</taxon>
        <taxon>Pseudomonadaceae</taxon>
        <taxon>Pseudomonas</taxon>
    </lineage>
</organism>
<evidence type="ECO:0000313" key="1">
    <source>
        <dbReference type="EMBL" id="KIQ60205.1"/>
    </source>
</evidence>
<reference evidence="1 2" key="1">
    <citation type="submission" date="2015-01" db="EMBL/GenBank/DDBJ databases">
        <title>Draft Genome Sequence of the Biocontrol and Plant Growth-Promoting Rhizobacteria (PGPR) Pseudomonas fluorescens UM270.</title>
        <authorList>
            <person name="Hernandez-Salmeron J.E."/>
            <person name="Santoyo G."/>
            <person name="Moreno-Hagelsieb G."/>
            <person name="Hernandez-Leon R."/>
        </authorList>
    </citation>
    <scope>NUCLEOTIDE SEQUENCE [LARGE SCALE GENOMIC DNA]</scope>
    <source>
        <strain evidence="1 2">UM270</strain>
    </source>
</reference>
<dbReference type="Proteomes" id="UP000032101">
    <property type="component" value="Unassembled WGS sequence"/>
</dbReference>
<comment type="caution">
    <text evidence="1">The sequence shown here is derived from an EMBL/GenBank/DDBJ whole genome shotgun (WGS) entry which is preliminary data.</text>
</comment>
<protein>
    <submittedName>
        <fullName evidence="1">Uncharacterized protein</fullName>
    </submittedName>
</protein>
<proteinExistence type="predicted"/>
<name>A0A0D0MXA8_PSEFL</name>
<gene>
    <name evidence="1" type="ORF">RL74_06695</name>
</gene>
<dbReference type="PATRIC" id="fig|294.124.peg.1370"/>
<dbReference type="AlphaFoldDB" id="A0A0D0MXA8"/>